<dbReference type="InterPro" id="IPR013103">
    <property type="entry name" value="RVT_2"/>
</dbReference>
<protein>
    <recommendedName>
        <fullName evidence="1">Reverse transcriptase Ty1/copia-type domain-containing protein</fullName>
    </recommendedName>
</protein>
<feature type="domain" description="Reverse transcriptase Ty1/copia-type" evidence="1">
    <location>
        <begin position="85"/>
        <end position="150"/>
    </location>
</feature>
<dbReference type="AlphaFoldDB" id="A0A6L2MQN3"/>
<evidence type="ECO:0000259" key="1">
    <source>
        <dbReference type="Pfam" id="PF07727"/>
    </source>
</evidence>
<gene>
    <name evidence="2" type="ORF">Tci_047655</name>
</gene>
<reference evidence="2" key="1">
    <citation type="journal article" date="2019" name="Sci. Rep.">
        <title>Draft genome of Tanacetum cinerariifolium, the natural source of mosquito coil.</title>
        <authorList>
            <person name="Yamashiro T."/>
            <person name="Shiraishi A."/>
            <person name="Satake H."/>
            <person name="Nakayama K."/>
        </authorList>
    </citation>
    <scope>NUCLEOTIDE SEQUENCE</scope>
</reference>
<name>A0A6L2MQN3_TANCI</name>
<dbReference type="Pfam" id="PF07727">
    <property type="entry name" value="RVT_2"/>
    <property type="match status" value="1"/>
</dbReference>
<evidence type="ECO:0000313" key="2">
    <source>
        <dbReference type="EMBL" id="GEU75677.1"/>
    </source>
</evidence>
<organism evidence="2">
    <name type="scientific">Tanacetum cinerariifolium</name>
    <name type="common">Dalmatian daisy</name>
    <name type="synonym">Chrysanthemum cinerariifolium</name>
    <dbReference type="NCBI Taxonomy" id="118510"/>
    <lineage>
        <taxon>Eukaryota</taxon>
        <taxon>Viridiplantae</taxon>
        <taxon>Streptophyta</taxon>
        <taxon>Embryophyta</taxon>
        <taxon>Tracheophyta</taxon>
        <taxon>Spermatophyta</taxon>
        <taxon>Magnoliopsida</taxon>
        <taxon>eudicotyledons</taxon>
        <taxon>Gunneridae</taxon>
        <taxon>Pentapetalae</taxon>
        <taxon>asterids</taxon>
        <taxon>campanulids</taxon>
        <taxon>Asterales</taxon>
        <taxon>Asteraceae</taxon>
        <taxon>Asteroideae</taxon>
        <taxon>Anthemideae</taxon>
        <taxon>Anthemidinae</taxon>
        <taxon>Tanacetum</taxon>
    </lineage>
</organism>
<comment type="caution">
    <text evidence="2">The sequence shown here is derived from an EMBL/GenBank/DDBJ whole genome shotgun (WGS) entry which is preliminary data.</text>
</comment>
<accession>A0A6L2MQN3</accession>
<sequence length="277" mass="32102">MDSKHDSLEPDSLCFINDVHQSNPYTLSKEDLDNLFGPMYEEYFEKKYSHMSINSATQQLHNHEDSLLTSSIIVEEHKAPPIRLHVWELVPRPNGKHIIAIKWLWKNKSDAEYIVIRNKSRLIAKGYKQEEGIDFEESFASVARLKAVRIQPDGFFYPYFPDHVYRLKKSLYGLKQAPRVSCTSERTEVYYECMEPFKFLMRLWVRSRSIAAIWLEKVVTPLIVPAIKGFAAASAVLKLERLKVDKQVSRVQSIKNLPHHLPRACLMLAVEGFPLSL</sequence>
<proteinExistence type="predicted"/>
<dbReference type="EMBL" id="BKCJ010007129">
    <property type="protein sequence ID" value="GEU75677.1"/>
    <property type="molecule type" value="Genomic_DNA"/>
</dbReference>